<dbReference type="KEGG" id="vg:55803011"/>
<accession>A0A5S9HXF4</accession>
<organism evidence="1 2">
    <name type="scientific">Tenacibaculum phage PTm1</name>
    <dbReference type="NCBI Taxonomy" id="2547425"/>
    <lineage>
        <taxon>Viruses</taxon>
        <taxon>Duplodnaviria</taxon>
        <taxon>Heunggongvirae</taxon>
        <taxon>Uroviricota</taxon>
        <taxon>Caudoviricetes</taxon>
        <taxon>Shirahamavirus</taxon>
        <taxon>Shirahamavirus PTm1</taxon>
    </lineage>
</organism>
<reference evidence="1 2" key="1">
    <citation type="journal article" date="2019" name="Arch. Virol.">
        <title>A novel jumbo Tenacibaculum maritimum lytic phage with head-fiber-like appendages.</title>
        <authorList>
            <person name="Kawato Y."/>
            <person name="Istiqomah I."/>
            <person name="Gaafar A.Y."/>
            <person name="Hanaoka M."/>
            <person name="Ishimaru K."/>
            <person name="Yasuike M."/>
            <person name="Nishiki I."/>
            <person name="Nakamura Y."/>
            <person name="Fujiwara A."/>
            <person name="Nakai T."/>
        </authorList>
    </citation>
    <scope>NUCLEOTIDE SEQUENCE [LARGE SCALE GENOMIC DNA]</scope>
    <source>
        <strain evidence="1 2">PTm1</strain>
    </source>
</reference>
<dbReference type="EMBL" id="AP019524">
    <property type="protein sequence ID" value="BBI90598.1"/>
    <property type="molecule type" value="Genomic_DNA"/>
</dbReference>
<keyword evidence="2" id="KW-1185">Reference proteome</keyword>
<dbReference type="Proteomes" id="UP000422648">
    <property type="component" value="Segment"/>
</dbReference>
<evidence type="ECO:0000313" key="2">
    <source>
        <dbReference type="Proteomes" id="UP000422648"/>
    </source>
</evidence>
<sequence>MNITKLQKEFTGIGSEVRGFKFKQVRESDLGYIYEVDSGTTKYFEVFKKKTVAVCLNFEQRIFSETDFKETYPKASEFGYTAWTYDKLQRAVEKLETFKKKSEK</sequence>
<proteinExistence type="predicted"/>
<dbReference type="RefSeq" id="YP_009873890.1">
    <property type="nucleotide sequence ID" value="NC_049340.1"/>
</dbReference>
<name>A0A5S9HXF4_9CAUD</name>
<protein>
    <submittedName>
        <fullName evidence="1">Uncharacterized protein</fullName>
    </submittedName>
</protein>
<dbReference type="GeneID" id="55803011"/>
<evidence type="ECO:0000313" key="1">
    <source>
        <dbReference type="EMBL" id="BBI90598.1"/>
    </source>
</evidence>